<dbReference type="InterPro" id="IPR002358">
    <property type="entry name" value="Ribosomal_uL6_CS"/>
</dbReference>
<comment type="subunit">
    <text evidence="6">Part of the 50S ribosomal subunit.</text>
</comment>
<protein>
    <recommendedName>
        <fullName evidence="6">Large ribosomal subunit protein uL6</fullName>
    </recommendedName>
</protein>
<keyword evidence="4 6" id="KW-0689">Ribosomal protein</keyword>
<comment type="function">
    <text evidence="6 8">This protein binds to the 23S rRNA, and is important in its secondary structure. It is located near the subunit interface in the base of the L7/L12 stalk, and near the tRNA binding site of the peptidyltransferase center.</text>
</comment>
<dbReference type="InterPro" id="IPR019906">
    <property type="entry name" value="Ribosomal_uL6_bac-type"/>
</dbReference>
<organism evidence="10">
    <name type="scientific">uncultured Anaerotruncus sp</name>
    <dbReference type="NCBI Taxonomy" id="905011"/>
    <lineage>
        <taxon>Bacteria</taxon>
        <taxon>Bacillati</taxon>
        <taxon>Bacillota</taxon>
        <taxon>Clostridia</taxon>
        <taxon>Eubacteriales</taxon>
        <taxon>Oscillospiraceae</taxon>
        <taxon>Anaerotruncus</taxon>
        <taxon>environmental samples</taxon>
    </lineage>
</organism>
<evidence type="ECO:0000256" key="2">
    <source>
        <dbReference type="ARBA" id="ARBA00022730"/>
    </source>
</evidence>
<dbReference type="AlphaFoldDB" id="A0A6N2U7J9"/>
<evidence type="ECO:0000256" key="4">
    <source>
        <dbReference type="ARBA" id="ARBA00022980"/>
    </source>
</evidence>
<evidence type="ECO:0000256" key="3">
    <source>
        <dbReference type="ARBA" id="ARBA00022884"/>
    </source>
</evidence>
<feature type="domain" description="Large ribosomal subunit protein uL6 alpha-beta" evidence="9">
    <location>
        <begin position="91"/>
        <end position="164"/>
    </location>
</feature>
<comment type="similarity">
    <text evidence="1 6 7">Belongs to the universal ribosomal protein uL6 family.</text>
</comment>
<evidence type="ECO:0000259" key="9">
    <source>
        <dbReference type="Pfam" id="PF00347"/>
    </source>
</evidence>
<keyword evidence="3 6" id="KW-0694">RNA-binding</keyword>
<proteinExistence type="inferred from homology"/>
<dbReference type="EMBL" id="CACRSL010000003">
    <property type="protein sequence ID" value="VYT13860.1"/>
    <property type="molecule type" value="Genomic_DNA"/>
</dbReference>
<dbReference type="GO" id="GO:0022625">
    <property type="term" value="C:cytosolic large ribosomal subunit"/>
    <property type="evidence" value="ECO:0007669"/>
    <property type="project" value="UniProtKB-UniRule"/>
</dbReference>
<name>A0A6N2U7J9_9FIRM</name>
<dbReference type="Gene3D" id="3.90.930.12">
    <property type="entry name" value="Ribosomal protein L6, alpha-beta domain"/>
    <property type="match status" value="2"/>
</dbReference>
<dbReference type="SUPFAM" id="SSF56053">
    <property type="entry name" value="Ribosomal protein L6"/>
    <property type="match status" value="2"/>
</dbReference>
<feature type="domain" description="Large ribosomal subunit protein uL6 alpha-beta" evidence="9">
    <location>
        <begin position="11"/>
        <end position="82"/>
    </location>
</feature>
<dbReference type="PANTHER" id="PTHR11655">
    <property type="entry name" value="60S/50S RIBOSOMAL PROTEIN L6/L9"/>
    <property type="match status" value="1"/>
</dbReference>
<dbReference type="InterPro" id="IPR036789">
    <property type="entry name" value="Ribosomal_uL6-like_a/b-dom_sf"/>
</dbReference>
<dbReference type="InterPro" id="IPR020040">
    <property type="entry name" value="Ribosomal_uL6_a/b-dom"/>
</dbReference>
<evidence type="ECO:0000256" key="6">
    <source>
        <dbReference type="HAMAP-Rule" id="MF_01365"/>
    </source>
</evidence>
<evidence type="ECO:0000256" key="8">
    <source>
        <dbReference type="RuleBase" id="RU003870"/>
    </source>
</evidence>
<reference evidence="10" key="1">
    <citation type="submission" date="2019-11" db="EMBL/GenBank/DDBJ databases">
        <authorList>
            <person name="Feng L."/>
        </authorList>
    </citation>
    <scope>NUCLEOTIDE SEQUENCE</scope>
    <source>
        <strain evidence="10">AundefinedLFYP135</strain>
    </source>
</reference>
<dbReference type="PRINTS" id="PR00059">
    <property type="entry name" value="RIBOSOMALL6"/>
</dbReference>
<dbReference type="GO" id="GO:0019843">
    <property type="term" value="F:rRNA binding"/>
    <property type="evidence" value="ECO:0007669"/>
    <property type="project" value="UniProtKB-UniRule"/>
</dbReference>
<dbReference type="FunFam" id="3.90.930.12:FF:000001">
    <property type="entry name" value="50S ribosomal protein L6"/>
    <property type="match status" value="1"/>
</dbReference>
<sequence length="181" mass="19672">MSRIGRKHIAIPAGVEVKVNGHEVTVKGPKATLTQEFHHDMAIAVEDGAVVVTRPSDEKEHRSLHGLTRTLIANMVQGVSEGFSKELEINGVGYRAAKQGKNLVMTLGFSHQVIMPEIDGITIDVPAPNKIIVHGADKQKVGQFAAEIREKRPPEPYKGKGIKYVGETIIRKEGKAGKGKK</sequence>
<dbReference type="GO" id="GO:0002181">
    <property type="term" value="P:cytoplasmic translation"/>
    <property type="evidence" value="ECO:0007669"/>
    <property type="project" value="TreeGrafter"/>
</dbReference>
<gene>
    <name evidence="6 10" type="primary">rplF</name>
    <name evidence="10" type="ORF">AULFYP135_01796</name>
</gene>
<dbReference type="PANTHER" id="PTHR11655:SF14">
    <property type="entry name" value="LARGE RIBOSOMAL SUBUNIT PROTEIN UL6M"/>
    <property type="match status" value="1"/>
</dbReference>
<evidence type="ECO:0000313" key="10">
    <source>
        <dbReference type="EMBL" id="VYT13860.1"/>
    </source>
</evidence>
<dbReference type="HAMAP" id="MF_01365_B">
    <property type="entry name" value="Ribosomal_uL6_B"/>
    <property type="match status" value="1"/>
</dbReference>
<keyword evidence="5 6" id="KW-0687">Ribonucleoprotein</keyword>
<dbReference type="Pfam" id="PF00347">
    <property type="entry name" value="Ribosomal_L6"/>
    <property type="match status" value="2"/>
</dbReference>
<dbReference type="InterPro" id="IPR000702">
    <property type="entry name" value="Ribosomal_uL6-like"/>
</dbReference>
<dbReference type="GO" id="GO:0003735">
    <property type="term" value="F:structural constituent of ribosome"/>
    <property type="evidence" value="ECO:0007669"/>
    <property type="project" value="UniProtKB-UniRule"/>
</dbReference>
<dbReference type="PIRSF" id="PIRSF002162">
    <property type="entry name" value="Ribosomal_L6"/>
    <property type="match status" value="1"/>
</dbReference>
<evidence type="ECO:0000256" key="5">
    <source>
        <dbReference type="ARBA" id="ARBA00023274"/>
    </source>
</evidence>
<evidence type="ECO:0000256" key="1">
    <source>
        <dbReference type="ARBA" id="ARBA00009356"/>
    </source>
</evidence>
<evidence type="ECO:0000256" key="7">
    <source>
        <dbReference type="RuleBase" id="RU003869"/>
    </source>
</evidence>
<dbReference type="FunFam" id="3.90.930.12:FF:000002">
    <property type="entry name" value="50S ribosomal protein L6"/>
    <property type="match status" value="1"/>
</dbReference>
<dbReference type="PROSITE" id="PS00525">
    <property type="entry name" value="RIBOSOMAL_L6_1"/>
    <property type="match status" value="1"/>
</dbReference>
<accession>A0A6N2U7J9</accession>
<keyword evidence="2 6" id="KW-0699">rRNA-binding</keyword>
<dbReference type="NCBIfam" id="TIGR03654">
    <property type="entry name" value="L6_bact"/>
    <property type="match status" value="1"/>
</dbReference>